<keyword evidence="4 7" id="KW-0378">Hydrolase</keyword>
<dbReference type="RefSeq" id="WP_248681909.1">
    <property type="nucleotide sequence ID" value="NZ_JALPRY010000004.1"/>
</dbReference>
<dbReference type="InterPro" id="IPR051018">
    <property type="entry name" value="Bacteriophage_GH24"/>
</dbReference>
<dbReference type="InterPro" id="IPR002196">
    <property type="entry name" value="Glyco_hydro_24"/>
</dbReference>
<dbReference type="CDD" id="cd00737">
    <property type="entry name" value="lyz_endolysin_autolysin"/>
    <property type="match status" value="1"/>
</dbReference>
<evidence type="ECO:0000256" key="7">
    <source>
        <dbReference type="RuleBase" id="RU003788"/>
    </source>
</evidence>
<evidence type="ECO:0000256" key="1">
    <source>
        <dbReference type="ARBA" id="ARBA00000632"/>
    </source>
</evidence>
<proteinExistence type="inferred from homology"/>
<keyword evidence="2 7" id="KW-0929">Antimicrobial</keyword>
<feature type="transmembrane region" description="Helical" evidence="9">
    <location>
        <begin position="183"/>
        <end position="200"/>
    </location>
</feature>
<dbReference type="PANTHER" id="PTHR38107">
    <property type="match status" value="1"/>
</dbReference>
<organism evidence="10 11">
    <name type="scientific">Neorhizobium turbinariae</name>
    <dbReference type="NCBI Taxonomy" id="2937795"/>
    <lineage>
        <taxon>Bacteria</taxon>
        <taxon>Pseudomonadati</taxon>
        <taxon>Pseudomonadota</taxon>
        <taxon>Alphaproteobacteria</taxon>
        <taxon>Hyphomicrobiales</taxon>
        <taxon>Rhizobiaceae</taxon>
        <taxon>Rhizobium/Agrobacterium group</taxon>
        <taxon>Neorhizobium</taxon>
    </lineage>
</organism>
<dbReference type="InterPro" id="IPR023346">
    <property type="entry name" value="Lysozyme-like_dom_sf"/>
</dbReference>
<evidence type="ECO:0000256" key="9">
    <source>
        <dbReference type="SAM" id="Phobius"/>
    </source>
</evidence>
<dbReference type="Gene3D" id="1.10.530.40">
    <property type="match status" value="1"/>
</dbReference>
<evidence type="ECO:0000313" key="10">
    <source>
        <dbReference type="EMBL" id="MCK8779098.1"/>
    </source>
</evidence>
<dbReference type="EMBL" id="JALPRY010000004">
    <property type="protein sequence ID" value="MCK8779098.1"/>
    <property type="molecule type" value="Genomic_DNA"/>
</dbReference>
<evidence type="ECO:0000256" key="3">
    <source>
        <dbReference type="ARBA" id="ARBA00022638"/>
    </source>
</evidence>
<comment type="similarity">
    <text evidence="7">Belongs to the glycosyl hydrolase 24 family.</text>
</comment>
<dbReference type="EC" id="3.2.1.17" evidence="7"/>
<sequence>MTRRINAAGLSLVKEFEGFEPRWYKDPVGIWTIGYGHTDAAGDPKYAATKGLVLTEAKATEILQNDLQKYADAVSKAVTVPLNDNQFDALVSWCYNVGPGAMASSTLVRKLNAGDYAAVPFELSKWNKAGGKVLRGLTRRRAAEGSLFTRKASPAPAPVPTPKPAPAPPVGESKPTASNATKGLVAAIVAAVAAAGAWFSDFFQGWF</sequence>
<keyword evidence="6 7" id="KW-0326">Glycosidase</keyword>
<dbReference type="InterPro" id="IPR034690">
    <property type="entry name" value="Endolysin_T4_type"/>
</dbReference>
<accession>A0ABT0IML9</accession>
<name>A0ABT0IML9_9HYPH</name>
<dbReference type="SUPFAM" id="SSF53955">
    <property type="entry name" value="Lysozyme-like"/>
    <property type="match status" value="1"/>
</dbReference>
<dbReference type="PANTHER" id="PTHR38107:SF3">
    <property type="entry name" value="LYSOZYME RRRD-RELATED"/>
    <property type="match status" value="1"/>
</dbReference>
<protein>
    <recommendedName>
        <fullName evidence="7">Lysozyme</fullName>
        <ecNumber evidence="7">3.2.1.17</ecNumber>
    </recommendedName>
</protein>
<evidence type="ECO:0000256" key="8">
    <source>
        <dbReference type="SAM" id="MobiDB-lite"/>
    </source>
</evidence>
<dbReference type="InterPro" id="IPR023347">
    <property type="entry name" value="Lysozyme_dom_sf"/>
</dbReference>
<feature type="region of interest" description="Disordered" evidence="8">
    <location>
        <begin position="148"/>
        <end position="176"/>
    </location>
</feature>
<dbReference type="Proteomes" id="UP001202827">
    <property type="component" value="Unassembled WGS sequence"/>
</dbReference>
<evidence type="ECO:0000256" key="4">
    <source>
        <dbReference type="ARBA" id="ARBA00022801"/>
    </source>
</evidence>
<evidence type="ECO:0000256" key="2">
    <source>
        <dbReference type="ARBA" id="ARBA00022529"/>
    </source>
</evidence>
<dbReference type="Pfam" id="PF00959">
    <property type="entry name" value="Phage_lysozyme"/>
    <property type="match status" value="1"/>
</dbReference>
<feature type="compositionally biased region" description="Pro residues" evidence="8">
    <location>
        <begin position="155"/>
        <end position="169"/>
    </location>
</feature>
<keyword evidence="9" id="KW-0472">Membrane</keyword>
<reference evidence="10 11" key="1">
    <citation type="submission" date="2022-04" db="EMBL/GenBank/DDBJ databases">
        <title>Rhizobium coralii sp. nov., isolated from coral Turbinaria peltata.</title>
        <authorList>
            <person name="Sun H."/>
        </authorList>
    </citation>
    <scope>NUCLEOTIDE SEQUENCE [LARGE SCALE GENOMIC DNA]</scope>
    <source>
        <strain evidence="10 11">NTR19</strain>
    </source>
</reference>
<comment type="caution">
    <text evidence="10">The sequence shown here is derived from an EMBL/GenBank/DDBJ whole genome shotgun (WGS) entry which is preliminary data.</text>
</comment>
<keyword evidence="9" id="KW-0812">Transmembrane</keyword>
<evidence type="ECO:0000256" key="6">
    <source>
        <dbReference type="ARBA" id="ARBA00023295"/>
    </source>
</evidence>
<evidence type="ECO:0000256" key="5">
    <source>
        <dbReference type="ARBA" id="ARBA00023200"/>
    </source>
</evidence>
<keyword evidence="11" id="KW-1185">Reference proteome</keyword>
<gene>
    <name evidence="10" type="ORF">M0654_03770</name>
</gene>
<dbReference type="HAMAP" id="MF_04110">
    <property type="entry name" value="ENDOLYSIN_T4"/>
    <property type="match status" value="1"/>
</dbReference>
<comment type="catalytic activity">
    <reaction evidence="1 7">
        <text>Hydrolysis of (1-&gt;4)-beta-linkages between N-acetylmuramic acid and N-acetyl-D-glucosamine residues in a peptidoglycan and between N-acetyl-D-glucosamine residues in chitodextrins.</text>
        <dbReference type="EC" id="3.2.1.17"/>
    </reaction>
</comment>
<keyword evidence="5" id="KW-1035">Host cytoplasm</keyword>
<dbReference type="InterPro" id="IPR033907">
    <property type="entry name" value="Endolysin_autolysin"/>
</dbReference>
<keyword evidence="3 7" id="KW-0081">Bacteriolytic enzyme</keyword>
<evidence type="ECO:0000313" key="11">
    <source>
        <dbReference type="Proteomes" id="UP001202827"/>
    </source>
</evidence>
<keyword evidence="9" id="KW-1133">Transmembrane helix</keyword>